<reference evidence="1" key="1">
    <citation type="submission" date="2022-04" db="EMBL/GenBank/DDBJ databases">
        <title>Genome of the entomopathogenic fungus Entomophthora muscae.</title>
        <authorList>
            <person name="Elya C."/>
            <person name="Lovett B.R."/>
            <person name="Lee E."/>
            <person name="Macias A.M."/>
            <person name="Hajek A.E."/>
            <person name="De Bivort B.L."/>
            <person name="Kasson M.T."/>
            <person name="De Fine Licht H.H."/>
            <person name="Stajich J.E."/>
        </authorList>
    </citation>
    <scope>NUCLEOTIDE SEQUENCE</scope>
    <source>
        <strain evidence="1">Berkeley</strain>
    </source>
</reference>
<evidence type="ECO:0000313" key="1">
    <source>
        <dbReference type="EMBL" id="KAJ9057175.1"/>
    </source>
</evidence>
<proteinExistence type="predicted"/>
<comment type="caution">
    <text evidence="1">The sequence shown here is derived from an EMBL/GenBank/DDBJ whole genome shotgun (WGS) entry which is preliminary data.</text>
</comment>
<sequence>MILVKHIKQISKQLGRDWTSGAPSLLLDQQKEVHVWVERIPNSLFVLAINCQDHKLFTAEHLATLFHPSISQFDSSAARNVVVVSEQCICLEIDTSLVPNPFHFVSYWIPNGWLGHTITPSVFLCVLADSVSFGLSVPEDYLFRTPGGG</sequence>
<gene>
    <name evidence="1" type="ORF">DSO57_1025223</name>
</gene>
<accession>A0ACC2S4G4</accession>
<name>A0ACC2S4G4_9FUNG</name>
<keyword evidence="2" id="KW-1185">Reference proteome</keyword>
<organism evidence="1 2">
    <name type="scientific">Entomophthora muscae</name>
    <dbReference type="NCBI Taxonomy" id="34485"/>
    <lineage>
        <taxon>Eukaryota</taxon>
        <taxon>Fungi</taxon>
        <taxon>Fungi incertae sedis</taxon>
        <taxon>Zoopagomycota</taxon>
        <taxon>Entomophthoromycotina</taxon>
        <taxon>Entomophthoromycetes</taxon>
        <taxon>Entomophthorales</taxon>
        <taxon>Entomophthoraceae</taxon>
        <taxon>Entomophthora</taxon>
    </lineage>
</organism>
<protein>
    <submittedName>
        <fullName evidence="1">Uncharacterized protein</fullName>
    </submittedName>
</protein>
<evidence type="ECO:0000313" key="2">
    <source>
        <dbReference type="Proteomes" id="UP001165960"/>
    </source>
</evidence>
<dbReference type="Proteomes" id="UP001165960">
    <property type="component" value="Unassembled WGS sequence"/>
</dbReference>
<dbReference type="EMBL" id="QTSX02005820">
    <property type="protein sequence ID" value="KAJ9057175.1"/>
    <property type="molecule type" value="Genomic_DNA"/>
</dbReference>